<dbReference type="Proteomes" id="UP001235939">
    <property type="component" value="Chromosome 22"/>
</dbReference>
<proteinExistence type="predicted"/>
<dbReference type="Gene3D" id="1.10.10.1450">
    <property type="match status" value="1"/>
</dbReference>
<evidence type="ECO:0000313" key="2">
    <source>
        <dbReference type="Proteomes" id="UP001235939"/>
    </source>
</evidence>
<dbReference type="InterPro" id="IPR052709">
    <property type="entry name" value="Transposase-MT_Hybrid"/>
</dbReference>
<name>A0ABY6LRC1_9ARAC</name>
<dbReference type="PANTHER" id="PTHR46060:SF1">
    <property type="entry name" value="MARINER MOS1 TRANSPOSASE-LIKE PROTEIN"/>
    <property type="match status" value="1"/>
</dbReference>
<keyword evidence="2" id="KW-1185">Reference proteome</keyword>
<protein>
    <submittedName>
        <fullName evidence="1">Uncharacterized protein</fullName>
    </submittedName>
</protein>
<evidence type="ECO:0000313" key="1">
    <source>
        <dbReference type="EMBL" id="UYV82876.1"/>
    </source>
</evidence>
<accession>A0ABY6LRC1</accession>
<organism evidence="1 2">
    <name type="scientific">Cordylochernes scorpioides</name>
    <dbReference type="NCBI Taxonomy" id="51811"/>
    <lineage>
        <taxon>Eukaryota</taxon>
        <taxon>Metazoa</taxon>
        <taxon>Ecdysozoa</taxon>
        <taxon>Arthropoda</taxon>
        <taxon>Chelicerata</taxon>
        <taxon>Arachnida</taxon>
        <taxon>Pseudoscorpiones</taxon>
        <taxon>Cheliferoidea</taxon>
        <taxon>Chernetidae</taxon>
        <taxon>Cordylochernes</taxon>
    </lineage>
</organism>
<reference evidence="1 2" key="1">
    <citation type="submission" date="2022-03" db="EMBL/GenBank/DDBJ databases">
        <title>A chromosomal length assembly of Cordylochernes scorpioides.</title>
        <authorList>
            <person name="Zeh D."/>
            <person name="Zeh J."/>
        </authorList>
    </citation>
    <scope>NUCLEOTIDE SEQUENCE [LARGE SCALE GENOMIC DNA]</scope>
    <source>
        <strain evidence="1">IN4F17</strain>
        <tissue evidence="1">Whole Body</tissue>
    </source>
</reference>
<dbReference type="EMBL" id="CP092884">
    <property type="protein sequence ID" value="UYV82876.1"/>
    <property type="molecule type" value="Genomic_DNA"/>
</dbReference>
<gene>
    <name evidence="1" type="ORF">LAZ67_22001187</name>
</gene>
<sequence length="172" mass="20310">MPSGQIEQRVNLNPLGKTATEAYAMLKAVYRNECLSRTQVFILFKWFKEERETTEDDPRPGRPSTTDDNIEKIGKLIREVGSPRVGRIDKMGVCLEEVKRKTALGRDVMMKWDKIMKDEAISFKMKKRIVETLIFPVVTYGCESWTLRKEEIERFDTFERWTWRKLLKIPMD</sequence>
<dbReference type="PANTHER" id="PTHR46060">
    <property type="entry name" value="MARINER MOS1 TRANSPOSASE-LIKE PROTEIN"/>
    <property type="match status" value="1"/>
</dbReference>